<dbReference type="GO" id="GO:0005524">
    <property type="term" value="F:ATP binding"/>
    <property type="evidence" value="ECO:0007669"/>
    <property type="project" value="UniProtKB-UniRule"/>
</dbReference>
<evidence type="ECO:0000256" key="7">
    <source>
        <dbReference type="ARBA" id="ARBA00023242"/>
    </source>
</evidence>
<dbReference type="InterPro" id="IPR047187">
    <property type="entry name" value="SF1_C_Upf1"/>
</dbReference>
<feature type="region of interest" description="Disordered" evidence="10">
    <location>
        <begin position="1976"/>
        <end position="2039"/>
    </location>
</feature>
<evidence type="ECO:0000256" key="8">
    <source>
        <dbReference type="PROSITE-ProRule" id="PRU00560"/>
    </source>
</evidence>
<feature type="compositionally biased region" description="Low complexity" evidence="10">
    <location>
        <begin position="1906"/>
        <end position="1916"/>
    </location>
</feature>
<dbReference type="FunFam" id="3.40.50.300:FF:000326">
    <property type="entry name" value="P-loop containing nucleoside triphosphate hydrolase"/>
    <property type="match status" value="1"/>
</dbReference>
<feature type="compositionally biased region" description="Low complexity" evidence="10">
    <location>
        <begin position="2018"/>
        <end position="2029"/>
    </location>
</feature>
<dbReference type="InterPro" id="IPR056474">
    <property type="entry name" value="SEN1_barrel"/>
</dbReference>
<sequence length="2039" mass="230688">MQQGGLSLDEDKAYKEVTALIFSSLDGASDAHELALKKSHEYLVRCSNNSHWFCNEQIYPISIYSLILFSFPNNALSPSLRPGMATSLKSCQACIKYFNIGKAELRLNFATKKLIPIENVQQFTNAINEWEIEVLLPLFDSVYKQVTQEDQAPDSKQLEICFHWVLNNPQILRQFSSIRDKFGLMVSKVRVSRTKCIPKDLLPGLIYLLFEASGDQKLWAIQWVNELRQTRVFYNEKELSEAVILEFSVHLYRIEDPSFFNDRNAVKFWEVFNILVDFIDDKALVNKLNAPKDIHIISQHKNLRLYPVMRLLGNSLMSHLNEPLPVMLQVFSKFLSRLKSQFWATTPQIHPIELLERIITNPSFYRQLERGSMEQTTINDWTLDDLLTWMVLLIDTVHVSQKQIACIKLSSFLLKYTAGGSETVNDTRAQREAYLRNFGFSLLNQSFHYDHDSTDNDKYVELLKVRDYRANIEGESETLVKMAMNTSEEGVINEATALLIKCLKYDILILVQSSILLSKEKVPVLYDTFPVLWNALNKSKLNSNVSLSKEIIKCFKNLNSVIYFNPLKNGDTKKEITEAKKQHNNSVGIMVKYINSILGNISLTPPSRISDIINDTDCLTSLWSCIFFPPSNQPALDLINEVYDGTGRFELVEEGLRLNLKSTLVAINFNLKALTQLKAFEPSPKAVRVLMDVIKALADPISPVLLSPKVSHAHSDIVVFWKDCLLFLVMLYDQAITWAGRYHMHELVEFTRDTLDLSHLMLESFRIFSDGISPYEGKNCRKMLFASFMDAFNSMIAWLRLGDVPLLNSCVDLVLKVFDLAAEQNFSIEDTVLEKFAKFGVKAKKFNNKLSESQRSQLLSKAKEFNSTLVEKIVDEANENRERKNAALAEENMSKATTTTTAAAAVYGYKNQVVPAASSMGEQKQSSFYQKSLKKDVVALVEEHGSKYASRRDREKSELIEEVAPSSRKTVGKQQTLGMFARASSEPPVAPPMKSIKGTNSLDTIRKDLKVARAAAPKIEKPPAPSRPAGYNSKKAPPVIGRSLNTLKSKKIESDSSEEDDDDIDMSDLFVEKKKKGKIVEIDLNGREITHLNRINEKKAFEKEKLEKERMSKRLNVNLKPLYLNILRWNYNSKSEFPTRDQSIYEKVCDSYDNVKDYVKTMEPLLMLECWQAIQSSRDTVMEVPFELVIGSRTSVDGFFEVYTSISKKTIEDRRLNLSDLIVLACSNEAIVSPAEQRSFFRLESTPTCLAKITSINSANPEYADVTIRVYPSGPIIGALTPKSNILGMKVMQMVTVEREFSSLRGLEYYDLASAIISARPNPPKEVNIEELEDMYKVYDVNKSQARAIKGTFESEGFSLIQGPPGTGKTKTILGIVGYALSHKKNNKIIEMPSRKNLQQPSENAKILICAPSNAAVDELVLRLRNGVKNSKGEHMDLKVVRLGRSDAINAAVKDLTLEELVEKELQSKQVDVQIDPTIRTEHSKKVKERDQIRKRLSTETLSPKEIEKLEERLREVNRERSELAKKLDDQRERSSIAFRTREIGRKNIQTRILDSAQVLCATLSGSAHELIANLSVKFDQVIIDEACQCLELSAIIPLRYGCKKCIMVGDPNQLPPTVLSKAASSYNYEQSLFVRMQKNYPDSVYLLNVQYRMHPQISQFPSREFYQSKLADGPDMEIKNKRSWHEIMPLTPYRFFDIVGRHEKNELTRSLFNTEEANICLQLVCRLIETIPQQHLAGRIGIISPYKEQIRTIKDVFVRRFGRIILSEIDFNTVDGFQGQEKEIIIMSCVRASPDGNVGFLSDVRRMNVALTRARTTLWILGNRTSLSRNKVWKSLLDDAEKRNAITNAYSGFLAQNSFSSTFITTGKRTSDEISENTFSVKKPKMTNVSTTSSNRQLNKVNNKSSISSSSSTLSDNGGGRVIRPTSSGKIDMPLNKLKAASAAANNSNNNNNNTNNSNQFENEQNEDLIDVKMRGGDKKKNDTPPKILKPTSSGTLPKRPPNIKSPGMVLPPKPKSVSSTGSSSSSSIFIPRGPKRR</sequence>
<feature type="domain" description="UvrD-like helicase ATP-binding" evidence="12">
    <location>
        <begin position="1342"/>
        <end position="1655"/>
    </location>
</feature>
<dbReference type="Pfam" id="PF13086">
    <property type="entry name" value="AAA_11"/>
    <property type="match status" value="1"/>
</dbReference>
<keyword evidence="9" id="KW-0175">Coiled coil</keyword>
<evidence type="ECO:0000313" key="14">
    <source>
        <dbReference type="Proteomes" id="UP001202479"/>
    </source>
</evidence>
<dbReference type="InterPro" id="IPR027417">
    <property type="entry name" value="P-loop_NTPase"/>
</dbReference>
<dbReference type="InterPro" id="IPR014016">
    <property type="entry name" value="UvrD-like_ATP-bd"/>
</dbReference>
<evidence type="ECO:0000256" key="10">
    <source>
        <dbReference type="SAM" id="MobiDB-lite"/>
    </source>
</evidence>
<dbReference type="GO" id="GO:0001147">
    <property type="term" value="F:transcription termination site sequence-specific DNA binding"/>
    <property type="evidence" value="ECO:0007669"/>
    <property type="project" value="TreeGrafter"/>
</dbReference>
<dbReference type="Pfam" id="PF12726">
    <property type="entry name" value="SEN1_N"/>
    <property type="match status" value="1"/>
</dbReference>
<feature type="region of interest" description="Disordered" evidence="10">
    <location>
        <begin position="1015"/>
        <end position="1063"/>
    </location>
</feature>
<evidence type="ECO:0000256" key="1">
    <source>
        <dbReference type="ARBA" id="ARBA00004123"/>
    </source>
</evidence>
<dbReference type="GO" id="GO:0003678">
    <property type="term" value="F:DNA helicase activity"/>
    <property type="evidence" value="ECO:0007669"/>
    <property type="project" value="UniProtKB-ARBA"/>
</dbReference>
<dbReference type="FunFam" id="3.40.50.300:FF:001152">
    <property type="entry name" value="tRNA-splicing endonuclease, putative"/>
    <property type="match status" value="1"/>
</dbReference>
<dbReference type="InterPro" id="IPR044340">
    <property type="entry name" value="Helicase_Sen1_1B_dom"/>
</dbReference>
<gene>
    <name evidence="13" type="ORF">KGF56_002138</name>
</gene>
<dbReference type="GeneID" id="73379755"/>
<dbReference type="Gene3D" id="3.40.50.300">
    <property type="entry name" value="P-loop containing nucleotide triphosphate hydrolases"/>
    <property type="match status" value="2"/>
</dbReference>
<comment type="caution">
    <text evidence="13">The sequence shown here is derived from an EMBL/GenBank/DDBJ whole genome shotgun (WGS) entry which is preliminary data.</text>
</comment>
<keyword evidence="5 8" id="KW-0347">Helicase</keyword>
<dbReference type="EMBL" id="JAHUZD010000069">
    <property type="protein sequence ID" value="KAI3405053.2"/>
    <property type="molecule type" value="Genomic_DNA"/>
</dbReference>
<evidence type="ECO:0000313" key="13">
    <source>
        <dbReference type="EMBL" id="KAI3405053.2"/>
    </source>
</evidence>
<evidence type="ECO:0000256" key="9">
    <source>
        <dbReference type="SAM" id="Coils"/>
    </source>
</evidence>
<feature type="coiled-coil region" evidence="9">
    <location>
        <begin position="1507"/>
        <end position="1534"/>
    </location>
</feature>
<dbReference type="GO" id="GO:0016787">
    <property type="term" value="F:hydrolase activity"/>
    <property type="evidence" value="ECO:0007669"/>
    <property type="project" value="UniProtKB-UniRule"/>
</dbReference>
<dbReference type="InterPro" id="IPR045055">
    <property type="entry name" value="DNA2/NAM7-like"/>
</dbReference>
<feature type="domain" description="Helicase ATP-binding" evidence="11">
    <location>
        <begin position="1328"/>
        <end position="1643"/>
    </location>
</feature>
<name>A0AAI9SXT0_9ASCO</name>
<feature type="compositionally biased region" description="Low complexity" evidence="10">
    <location>
        <begin position="1941"/>
        <end position="1960"/>
    </location>
</feature>
<comment type="subcellular location">
    <subcellularLocation>
        <location evidence="1">Nucleus</location>
    </subcellularLocation>
</comment>
<dbReference type="GO" id="GO:0016604">
    <property type="term" value="C:nuclear body"/>
    <property type="evidence" value="ECO:0007669"/>
    <property type="project" value="TreeGrafter"/>
</dbReference>
<accession>A0AAI9SXT0</accession>
<evidence type="ECO:0000259" key="12">
    <source>
        <dbReference type="PROSITE" id="PS51198"/>
    </source>
</evidence>
<dbReference type="GO" id="GO:0006369">
    <property type="term" value="P:termination of RNA polymerase II transcription"/>
    <property type="evidence" value="ECO:0007669"/>
    <property type="project" value="TreeGrafter"/>
</dbReference>
<evidence type="ECO:0000256" key="2">
    <source>
        <dbReference type="ARBA" id="ARBA00007913"/>
    </source>
</evidence>
<dbReference type="PROSITE" id="PS51198">
    <property type="entry name" value="UVRD_HELICASE_ATP_BIND"/>
    <property type="match status" value="1"/>
</dbReference>
<feature type="compositionally biased region" description="Polar residues" evidence="10">
    <location>
        <begin position="1888"/>
        <end position="1905"/>
    </location>
</feature>
<feature type="compositionally biased region" description="Basic and acidic residues" evidence="10">
    <location>
        <begin position="1976"/>
        <end position="1985"/>
    </location>
</feature>
<dbReference type="PROSITE" id="PS51193">
    <property type="entry name" value="HELICASE_ATP_BIND_2"/>
    <property type="match status" value="1"/>
</dbReference>
<keyword evidence="14" id="KW-1185">Reference proteome</keyword>
<evidence type="ECO:0000259" key="11">
    <source>
        <dbReference type="PROSITE" id="PS51193"/>
    </source>
</evidence>
<dbReference type="InterPro" id="IPR041677">
    <property type="entry name" value="DNA2/NAM7_AAA_11"/>
</dbReference>
<evidence type="ECO:0000256" key="5">
    <source>
        <dbReference type="ARBA" id="ARBA00022806"/>
    </source>
</evidence>
<evidence type="ECO:0000256" key="3">
    <source>
        <dbReference type="ARBA" id="ARBA00022741"/>
    </source>
</evidence>
<dbReference type="CDD" id="cd21408">
    <property type="entry name" value="1B_Sen1p-like"/>
    <property type="match status" value="1"/>
</dbReference>
<comment type="similarity">
    <text evidence="2">Belongs to the DNA2/NAM7 helicase family.</text>
</comment>
<protein>
    <submittedName>
        <fullName evidence="13">SEN1</fullName>
    </submittedName>
</protein>
<keyword evidence="4 8" id="KW-0378">Hydrolase</keyword>
<feature type="binding site" evidence="8">
    <location>
        <begin position="1363"/>
        <end position="1370"/>
    </location>
    <ligand>
        <name>ATP</name>
        <dbReference type="ChEBI" id="CHEBI:30616"/>
    </ligand>
</feature>
<dbReference type="InterPro" id="IPR024481">
    <property type="entry name" value="Helicase_Sen1_N"/>
</dbReference>
<dbReference type="Pfam" id="PF23576">
    <property type="entry name" value="SEN1_barrel"/>
    <property type="match status" value="1"/>
</dbReference>
<dbReference type="InterPro" id="IPR041679">
    <property type="entry name" value="DNA2/NAM7-like_C"/>
</dbReference>
<reference evidence="13" key="1">
    <citation type="journal article" date="2022" name="DNA Res.">
        <title>Genome analysis of five recently described species of the CUG-Ser clade uncovers Candida theae as a new hybrid lineage with pathogenic potential in the Candida parapsilosis species complex.</title>
        <authorList>
            <person name="Mixao V."/>
            <person name="Del Olmo V."/>
            <person name="Hegedusova E."/>
            <person name="Saus E."/>
            <person name="Pryszcz L."/>
            <person name="Cillingova A."/>
            <person name="Nosek J."/>
            <person name="Gabaldon T."/>
        </authorList>
    </citation>
    <scope>NUCLEOTIDE SEQUENCE</scope>
    <source>
        <strain evidence="13">CBS 10844</strain>
    </source>
</reference>
<organism evidence="13 14">
    <name type="scientific">Candida oxycetoniae</name>
    <dbReference type="NCBI Taxonomy" id="497107"/>
    <lineage>
        <taxon>Eukaryota</taxon>
        <taxon>Fungi</taxon>
        <taxon>Dikarya</taxon>
        <taxon>Ascomycota</taxon>
        <taxon>Saccharomycotina</taxon>
        <taxon>Pichiomycetes</taxon>
        <taxon>Debaryomycetaceae</taxon>
        <taxon>Candida/Lodderomyces clade</taxon>
        <taxon>Candida</taxon>
    </lineage>
</organism>
<dbReference type="RefSeq" id="XP_049180798.1">
    <property type="nucleotide sequence ID" value="XM_049323335.1"/>
</dbReference>
<proteinExistence type="inferred from homology"/>
<dbReference type="Proteomes" id="UP001202479">
    <property type="component" value="Unassembled WGS sequence"/>
</dbReference>
<evidence type="ECO:0000256" key="6">
    <source>
        <dbReference type="ARBA" id="ARBA00022840"/>
    </source>
</evidence>
<keyword evidence="6 8" id="KW-0067">ATP-binding</keyword>
<keyword evidence="3 8" id="KW-0547">Nucleotide-binding</keyword>
<dbReference type="CDD" id="cd18042">
    <property type="entry name" value="DEXXQc_SETX"/>
    <property type="match status" value="1"/>
</dbReference>
<feature type="region of interest" description="Disordered" evidence="10">
    <location>
        <begin position="1887"/>
        <end position="1963"/>
    </location>
</feature>
<dbReference type="GO" id="GO:0005694">
    <property type="term" value="C:chromosome"/>
    <property type="evidence" value="ECO:0007669"/>
    <property type="project" value="UniProtKB-ARBA"/>
</dbReference>
<dbReference type="CDD" id="cd18808">
    <property type="entry name" value="SF1_C_Upf1"/>
    <property type="match status" value="1"/>
</dbReference>
<dbReference type="PANTHER" id="PTHR10887">
    <property type="entry name" value="DNA2/NAM7 HELICASE FAMILY"/>
    <property type="match status" value="1"/>
</dbReference>
<dbReference type="PANTHER" id="PTHR10887:SF495">
    <property type="entry name" value="HELICASE SENATAXIN ISOFORM X1-RELATED"/>
    <property type="match status" value="1"/>
</dbReference>
<dbReference type="Pfam" id="PF13087">
    <property type="entry name" value="AAA_12"/>
    <property type="match status" value="1"/>
</dbReference>
<keyword evidence="7" id="KW-0539">Nucleus</keyword>
<dbReference type="InterPro" id="IPR014013">
    <property type="entry name" value="Helic_SF1/SF2_ATP-bd_DinG/Rad3"/>
</dbReference>
<evidence type="ECO:0000256" key="4">
    <source>
        <dbReference type="ARBA" id="ARBA00022801"/>
    </source>
</evidence>
<dbReference type="SUPFAM" id="SSF52540">
    <property type="entry name" value="P-loop containing nucleoside triphosphate hydrolases"/>
    <property type="match status" value="1"/>
</dbReference>